<evidence type="ECO:0000313" key="2">
    <source>
        <dbReference type="EMBL" id="KQA97829.1"/>
    </source>
</evidence>
<organism evidence="2 3">
    <name type="scientific">Vibrio metoecus</name>
    <dbReference type="NCBI Taxonomy" id="1481663"/>
    <lineage>
        <taxon>Bacteria</taxon>
        <taxon>Pseudomonadati</taxon>
        <taxon>Pseudomonadota</taxon>
        <taxon>Gammaproteobacteria</taxon>
        <taxon>Vibrionales</taxon>
        <taxon>Vibrionaceae</taxon>
        <taxon>Vibrio</taxon>
    </lineage>
</organism>
<comment type="caution">
    <text evidence="2">The sequence shown here is derived from an EMBL/GenBank/DDBJ whole genome shotgun (WGS) entry which is preliminary data.</text>
</comment>
<name>A0A0Q0PF97_VIBMT</name>
<evidence type="ECO:0000256" key="1">
    <source>
        <dbReference type="SAM" id="Phobius"/>
    </source>
</evidence>
<gene>
    <name evidence="2" type="ORF">XV92_17975</name>
</gene>
<sequence>MIFTRGSKAAIWMGAICLLQLVFMLVFRVYVYAEMYIAPDAPYGVSDIIELFLYMIFLLLLSVSIFLSIFLLIRGNSQSKKSGFLLVLFCITLYQVQGPLHQYAAKLGG</sequence>
<protein>
    <submittedName>
        <fullName evidence="2">Uncharacterized protein</fullName>
    </submittedName>
</protein>
<evidence type="ECO:0000313" key="3">
    <source>
        <dbReference type="Proteomes" id="UP000050491"/>
    </source>
</evidence>
<dbReference type="PATRIC" id="fig|1481663.12.peg.2556"/>
<accession>A0A0Q0PF97</accession>
<dbReference type="EMBL" id="LBGP01000031">
    <property type="protein sequence ID" value="KQA97829.1"/>
    <property type="molecule type" value="Genomic_DNA"/>
</dbReference>
<feature type="transmembrane region" description="Helical" evidence="1">
    <location>
        <begin position="84"/>
        <end position="104"/>
    </location>
</feature>
<proteinExistence type="predicted"/>
<keyword evidence="1" id="KW-0812">Transmembrane</keyword>
<keyword evidence="1" id="KW-1133">Transmembrane helix</keyword>
<dbReference type="Proteomes" id="UP000050491">
    <property type="component" value="Unassembled WGS sequence"/>
</dbReference>
<feature type="transmembrane region" description="Helical" evidence="1">
    <location>
        <begin position="51"/>
        <end position="72"/>
    </location>
</feature>
<reference evidence="2 3" key="1">
    <citation type="journal article" date="2015" name="Genome Biol. Evol.">
        <title>The Dynamics of Genetic Interactions between Vibrio metoecus and Vibrio cholerae, Two Close Relatives Co-Occurring in the Environment.</title>
        <authorList>
            <person name="Orata F.D."/>
            <person name="Kirchberger P.C."/>
            <person name="Meheust R."/>
            <person name="Barlow E.J."/>
            <person name="Tarr C.L."/>
            <person name="Boucher Y."/>
        </authorList>
    </citation>
    <scope>NUCLEOTIDE SEQUENCE [LARGE SCALE GENOMIC DNA]</scope>
    <source>
        <strain evidence="2 3">YB5B04</strain>
    </source>
</reference>
<dbReference type="AlphaFoldDB" id="A0A0Q0PF97"/>
<feature type="transmembrane region" description="Helical" evidence="1">
    <location>
        <begin position="9"/>
        <end position="31"/>
    </location>
</feature>
<keyword evidence="1" id="KW-0472">Membrane</keyword>